<dbReference type="GeneID" id="20216318"/>
<feature type="repeat" description="ANK" evidence="3">
    <location>
        <begin position="54"/>
        <end position="87"/>
    </location>
</feature>
<gene>
    <name evidence="5" type="primary">20216318</name>
    <name evidence="4" type="ORF">HELRODRAFT_84287</name>
</gene>
<dbReference type="InParanoid" id="T1G5H1"/>
<dbReference type="STRING" id="6412.T1G5H1"/>
<evidence type="ECO:0000313" key="4">
    <source>
        <dbReference type="EMBL" id="ESN99577.1"/>
    </source>
</evidence>
<dbReference type="PROSITE" id="PS50297">
    <property type="entry name" value="ANK_REP_REGION"/>
    <property type="match status" value="3"/>
</dbReference>
<dbReference type="HOGENOM" id="CLU_000134_18_1_1"/>
<reference evidence="5" key="3">
    <citation type="submission" date="2015-06" db="UniProtKB">
        <authorList>
            <consortium name="EnsemblMetazoa"/>
        </authorList>
    </citation>
    <scope>IDENTIFICATION</scope>
</reference>
<dbReference type="Pfam" id="PF12796">
    <property type="entry name" value="Ank_2"/>
    <property type="match status" value="2"/>
</dbReference>
<reference evidence="4 6" key="2">
    <citation type="journal article" date="2013" name="Nature">
        <title>Insights into bilaterian evolution from three spiralian genomes.</title>
        <authorList>
            <person name="Simakov O."/>
            <person name="Marletaz F."/>
            <person name="Cho S.J."/>
            <person name="Edsinger-Gonzales E."/>
            <person name="Havlak P."/>
            <person name="Hellsten U."/>
            <person name="Kuo D.H."/>
            <person name="Larsson T."/>
            <person name="Lv J."/>
            <person name="Arendt D."/>
            <person name="Savage R."/>
            <person name="Osoegawa K."/>
            <person name="de Jong P."/>
            <person name="Grimwood J."/>
            <person name="Chapman J.A."/>
            <person name="Shapiro H."/>
            <person name="Aerts A."/>
            <person name="Otillar R.P."/>
            <person name="Terry A.Y."/>
            <person name="Boore J.L."/>
            <person name="Grigoriev I.V."/>
            <person name="Lindberg D.R."/>
            <person name="Seaver E.C."/>
            <person name="Weisblat D.A."/>
            <person name="Putnam N.H."/>
            <person name="Rokhsar D.S."/>
        </authorList>
    </citation>
    <scope>NUCLEOTIDE SEQUENCE</scope>
</reference>
<keyword evidence="1" id="KW-0677">Repeat</keyword>
<dbReference type="AlphaFoldDB" id="T1G5H1"/>
<dbReference type="PROSITE" id="PS50088">
    <property type="entry name" value="ANK_REPEAT"/>
    <property type="match status" value="3"/>
</dbReference>
<dbReference type="KEGG" id="hro:HELRODRAFT_84287"/>
<organism evidence="5 6">
    <name type="scientific">Helobdella robusta</name>
    <name type="common">Californian leech</name>
    <dbReference type="NCBI Taxonomy" id="6412"/>
    <lineage>
        <taxon>Eukaryota</taxon>
        <taxon>Metazoa</taxon>
        <taxon>Spiralia</taxon>
        <taxon>Lophotrochozoa</taxon>
        <taxon>Annelida</taxon>
        <taxon>Clitellata</taxon>
        <taxon>Hirudinea</taxon>
        <taxon>Rhynchobdellida</taxon>
        <taxon>Glossiphoniidae</taxon>
        <taxon>Helobdella</taxon>
    </lineage>
</organism>
<dbReference type="EMBL" id="AMQM01005816">
    <property type="status" value="NOT_ANNOTATED_CDS"/>
    <property type="molecule type" value="Genomic_DNA"/>
</dbReference>
<proteinExistence type="predicted"/>
<evidence type="ECO:0000256" key="1">
    <source>
        <dbReference type="ARBA" id="ARBA00022737"/>
    </source>
</evidence>
<evidence type="ECO:0000256" key="2">
    <source>
        <dbReference type="ARBA" id="ARBA00023043"/>
    </source>
</evidence>
<accession>T1G5H1</accession>
<dbReference type="InterPro" id="IPR050745">
    <property type="entry name" value="Multifunctional_regulatory"/>
</dbReference>
<keyword evidence="6" id="KW-1185">Reference proteome</keyword>
<dbReference type="Gene3D" id="1.25.40.20">
    <property type="entry name" value="Ankyrin repeat-containing domain"/>
    <property type="match status" value="1"/>
</dbReference>
<evidence type="ECO:0000313" key="6">
    <source>
        <dbReference type="Proteomes" id="UP000015101"/>
    </source>
</evidence>
<dbReference type="OrthoDB" id="6109495at2759"/>
<sequence length="187" mass="20666">MPEVVNILSEYFDVDYVCNSKLSSELAMETNDRAICEAVFKTGCDLNKHLNNATGDTLLIKAVSENHSPEMIELLLKYGADPDLGNDLNETAIHKASSLGLLEILRILVKHCHYLNRCDTKGQTALFKAVANGFCDVVKILVKAGTDLEWTDAEKRTPLICAVESNQVEVVKVLLEAGSSFILSYFR</sequence>
<dbReference type="EnsemblMetazoa" id="HelroT84287">
    <property type="protein sequence ID" value="HelroP84287"/>
    <property type="gene ID" value="HelroG84287"/>
</dbReference>
<feature type="repeat" description="ANK" evidence="3">
    <location>
        <begin position="121"/>
        <end position="153"/>
    </location>
</feature>
<evidence type="ECO:0000313" key="5">
    <source>
        <dbReference type="EnsemblMetazoa" id="HelroP84287"/>
    </source>
</evidence>
<name>T1G5H1_HELRO</name>
<protein>
    <submittedName>
        <fullName evidence="4 5">Uncharacterized protein</fullName>
    </submittedName>
</protein>
<evidence type="ECO:0000256" key="3">
    <source>
        <dbReference type="PROSITE-ProRule" id="PRU00023"/>
    </source>
</evidence>
<dbReference type="PANTHER" id="PTHR24189:SF50">
    <property type="entry name" value="ANKYRIN REPEAT AND SOCS BOX PROTEIN 2"/>
    <property type="match status" value="1"/>
</dbReference>
<reference evidence="6" key="1">
    <citation type="submission" date="2012-12" db="EMBL/GenBank/DDBJ databases">
        <authorList>
            <person name="Hellsten U."/>
            <person name="Grimwood J."/>
            <person name="Chapman J.A."/>
            <person name="Shapiro H."/>
            <person name="Aerts A."/>
            <person name="Otillar R.P."/>
            <person name="Terry A.Y."/>
            <person name="Boore J.L."/>
            <person name="Simakov O."/>
            <person name="Marletaz F."/>
            <person name="Cho S.-J."/>
            <person name="Edsinger-Gonzales E."/>
            <person name="Havlak P."/>
            <person name="Kuo D.-H."/>
            <person name="Larsson T."/>
            <person name="Lv J."/>
            <person name="Arendt D."/>
            <person name="Savage R."/>
            <person name="Osoegawa K."/>
            <person name="de Jong P."/>
            <person name="Lindberg D.R."/>
            <person name="Seaver E.C."/>
            <person name="Weisblat D.A."/>
            <person name="Putnam N.H."/>
            <person name="Grigoriev I.V."/>
            <person name="Rokhsar D.S."/>
        </authorList>
    </citation>
    <scope>NUCLEOTIDE SEQUENCE</scope>
</reference>
<dbReference type="PANTHER" id="PTHR24189">
    <property type="entry name" value="MYOTROPHIN"/>
    <property type="match status" value="1"/>
</dbReference>
<dbReference type="OMA" id="CAVESNQ"/>
<dbReference type="SMART" id="SM00248">
    <property type="entry name" value="ANK"/>
    <property type="match status" value="4"/>
</dbReference>
<dbReference type="Proteomes" id="UP000015101">
    <property type="component" value="Unassembled WGS sequence"/>
</dbReference>
<keyword evidence="2 3" id="KW-0040">ANK repeat</keyword>
<dbReference type="SUPFAM" id="SSF48403">
    <property type="entry name" value="Ankyrin repeat"/>
    <property type="match status" value="1"/>
</dbReference>
<dbReference type="RefSeq" id="XP_009022271.1">
    <property type="nucleotide sequence ID" value="XM_009024023.1"/>
</dbReference>
<dbReference type="eggNOG" id="KOG0504">
    <property type="taxonomic scope" value="Eukaryota"/>
</dbReference>
<dbReference type="EMBL" id="KB097106">
    <property type="protein sequence ID" value="ESN99577.1"/>
    <property type="molecule type" value="Genomic_DNA"/>
</dbReference>
<dbReference type="InterPro" id="IPR002110">
    <property type="entry name" value="Ankyrin_rpt"/>
</dbReference>
<feature type="repeat" description="ANK" evidence="3">
    <location>
        <begin position="154"/>
        <end position="180"/>
    </location>
</feature>
<dbReference type="CTD" id="20216318"/>
<dbReference type="InterPro" id="IPR036770">
    <property type="entry name" value="Ankyrin_rpt-contain_sf"/>
</dbReference>